<dbReference type="SUPFAM" id="SSF103370">
    <property type="entry name" value="NinB"/>
    <property type="match status" value="1"/>
</dbReference>
<reference evidence="1 2" key="1">
    <citation type="submission" date="2019-01" db="EMBL/GenBank/DDBJ databases">
        <title>Sinorhodobacter populi sp. nov. isolated from the symptomatic bark tissue of Populus euramericana canker.</title>
        <authorList>
            <person name="Xu G."/>
        </authorList>
    </citation>
    <scope>NUCLEOTIDE SEQUENCE [LARGE SCALE GENOMIC DNA]</scope>
    <source>
        <strain evidence="1 2">D19-10-3-21</strain>
    </source>
</reference>
<dbReference type="RefSeq" id="WP_128237525.1">
    <property type="nucleotide sequence ID" value="NZ_SAUX01000013.1"/>
</dbReference>
<dbReference type="InterPro" id="IPR036619">
    <property type="entry name" value="NinB_sf"/>
</dbReference>
<dbReference type="Pfam" id="PF05772">
    <property type="entry name" value="NinB"/>
    <property type="match status" value="1"/>
</dbReference>
<evidence type="ECO:0000313" key="2">
    <source>
        <dbReference type="Proteomes" id="UP000285295"/>
    </source>
</evidence>
<dbReference type="Proteomes" id="UP000285295">
    <property type="component" value="Unassembled WGS sequence"/>
</dbReference>
<dbReference type="EMBL" id="SAUX01000013">
    <property type="protein sequence ID" value="RWR28806.1"/>
    <property type="molecule type" value="Genomic_DNA"/>
</dbReference>
<dbReference type="OrthoDB" id="7210800at2"/>
<sequence length="133" mass="15012">MMDRRIAILHEPRHRAYAKGMIDAAPDGYVVTVTEPTRTTDQNALLWPLLTDVSRQVTWYGRKLSNEDWKHIFTASLSKLDVVPNIDGSGFVALGQSTSRMGKRKFSELIELIFEFGARHGVVWSNHDDRGAA</sequence>
<name>A0A443K7V0_9RHOB</name>
<accession>A0A443K7V0</accession>
<reference evidence="1 2" key="2">
    <citation type="submission" date="2019-01" db="EMBL/GenBank/DDBJ databases">
        <authorList>
            <person name="Li Y."/>
        </authorList>
    </citation>
    <scope>NUCLEOTIDE SEQUENCE [LARGE SCALE GENOMIC DNA]</scope>
    <source>
        <strain evidence="1 2">D19-10-3-21</strain>
    </source>
</reference>
<organism evidence="1 2">
    <name type="scientific">Paenirhodobacter populi</name>
    <dbReference type="NCBI Taxonomy" id="2306993"/>
    <lineage>
        <taxon>Bacteria</taxon>
        <taxon>Pseudomonadati</taxon>
        <taxon>Pseudomonadota</taxon>
        <taxon>Alphaproteobacteria</taxon>
        <taxon>Rhodobacterales</taxon>
        <taxon>Rhodobacter group</taxon>
        <taxon>Paenirhodobacter</taxon>
    </lineage>
</organism>
<proteinExistence type="predicted"/>
<dbReference type="InterPro" id="IPR008711">
    <property type="entry name" value="Recombinase_NinB"/>
</dbReference>
<dbReference type="Gene3D" id="1.10.3790.10">
    <property type="entry name" value="NinB"/>
    <property type="match status" value="1"/>
</dbReference>
<evidence type="ECO:0000313" key="1">
    <source>
        <dbReference type="EMBL" id="RWR28806.1"/>
    </source>
</evidence>
<dbReference type="AlphaFoldDB" id="A0A443K7V0"/>
<protein>
    <submittedName>
        <fullName evidence="1">Recombination protein NinB</fullName>
    </submittedName>
</protein>
<comment type="caution">
    <text evidence="1">The sequence shown here is derived from an EMBL/GenBank/DDBJ whole genome shotgun (WGS) entry which is preliminary data.</text>
</comment>
<gene>
    <name evidence="1" type="ORF">D2T31_11880</name>
</gene>